<evidence type="ECO:0000256" key="3">
    <source>
        <dbReference type="ARBA" id="ARBA00022692"/>
    </source>
</evidence>
<evidence type="ECO:0000256" key="5">
    <source>
        <dbReference type="ARBA" id="ARBA00023136"/>
    </source>
</evidence>
<dbReference type="SUPFAM" id="SSF54523">
    <property type="entry name" value="Pili subunits"/>
    <property type="match status" value="1"/>
</dbReference>
<dbReference type="PROSITE" id="PS00409">
    <property type="entry name" value="PROKAR_NTER_METHYL"/>
    <property type="match status" value="1"/>
</dbReference>
<keyword evidence="2" id="KW-0488">Methylation</keyword>
<comment type="caution">
    <text evidence="7">The sequence shown here is derived from an EMBL/GenBank/DDBJ whole genome shotgun (WGS) entry which is preliminary data.</text>
</comment>
<dbReference type="RefSeq" id="WP_117453605.1">
    <property type="nucleotide sequence ID" value="NZ_JAKVPQ010000010.1"/>
</dbReference>
<accession>A0ABS9R8Q6</accession>
<organism evidence="7 8">
    <name type="scientific">Amedibacillus hominis</name>
    <dbReference type="NCBI Taxonomy" id="2897776"/>
    <lineage>
        <taxon>Bacteria</taxon>
        <taxon>Bacillati</taxon>
        <taxon>Bacillota</taxon>
        <taxon>Erysipelotrichia</taxon>
        <taxon>Erysipelotrichales</taxon>
        <taxon>Erysipelotrichaceae</taxon>
        <taxon>Amedibacillus</taxon>
    </lineage>
</organism>
<evidence type="ECO:0000256" key="4">
    <source>
        <dbReference type="ARBA" id="ARBA00022989"/>
    </source>
</evidence>
<evidence type="ECO:0000313" key="8">
    <source>
        <dbReference type="Proteomes" id="UP001202402"/>
    </source>
</evidence>
<keyword evidence="8" id="KW-1185">Reference proteome</keyword>
<dbReference type="InterPro" id="IPR012902">
    <property type="entry name" value="N_methyl_site"/>
</dbReference>
<dbReference type="Pfam" id="PF07963">
    <property type="entry name" value="N_methyl"/>
    <property type="match status" value="1"/>
</dbReference>
<evidence type="ECO:0000313" key="7">
    <source>
        <dbReference type="EMBL" id="MCH4286047.1"/>
    </source>
</evidence>
<evidence type="ECO:0000256" key="1">
    <source>
        <dbReference type="ARBA" id="ARBA00004167"/>
    </source>
</evidence>
<dbReference type="PANTHER" id="PTHR30093">
    <property type="entry name" value="GENERAL SECRETION PATHWAY PROTEIN G"/>
    <property type="match status" value="1"/>
</dbReference>
<keyword evidence="5 6" id="KW-0472">Membrane</keyword>
<name>A0ABS9R8Q6_9FIRM</name>
<dbReference type="Proteomes" id="UP001202402">
    <property type="component" value="Unassembled WGS sequence"/>
</dbReference>
<dbReference type="PANTHER" id="PTHR30093:SF44">
    <property type="entry name" value="TYPE II SECRETION SYSTEM CORE PROTEIN G"/>
    <property type="match status" value="1"/>
</dbReference>
<dbReference type="EMBL" id="JAKVPQ010000010">
    <property type="protein sequence ID" value="MCH4286047.1"/>
    <property type="molecule type" value="Genomic_DNA"/>
</dbReference>
<dbReference type="Gene3D" id="3.30.700.10">
    <property type="entry name" value="Glycoprotein, Type 4 Pilin"/>
    <property type="match status" value="1"/>
</dbReference>
<reference evidence="7 8" key="1">
    <citation type="submission" date="2022-02" db="EMBL/GenBank/DDBJ databases">
        <title>Genome of Erysipelotrichaceae sp. nov. NSJ-176 isolated from human feces.</title>
        <authorList>
            <person name="Abdugheni R."/>
        </authorList>
    </citation>
    <scope>NUCLEOTIDE SEQUENCE [LARGE SCALE GENOMIC DNA]</scope>
    <source>
        <strain evidence="7 8">NSJ-176</strain>
    </source>
</reference>
<gene>
    <name evidence="7" type="ORF">LQE99_13035</name>
</gene>
<evidence type="ECO:0000256" key="2">
    <source>
        <dbReference type="ARBA" id="ARBA00022481"/>
    </source>
</evidence>
<comment type="subcellular location">
    <subcellularLocation>
        <location evidence="1">Membrane</location>
        <topology evidence="1">Single-pass membrane protein</topology>
    </subcellularLocation>
</comment>
<keyword evidence="3 6" id="KW-0812">Transmembrane</keyword>
<evidence type="ECO:0000256" key="6">
    <source>
        <dbReference type="SAM" id="Phobius"/>
    </source>
</evidence>
<sequence length="146" mass="15567">MRKDLKKNKKGFTLVEIIVVLLIIGILLAITIPSIMGYVSQAKDAQFEAEGRSGYVAAQTLTARNNATPGDTTATITKDTIGEELGDTTTILKAGCTFGTDRNLTKCVFVTKGLGADSTRGVIFEEGKDVKVDTIPTDFTAGDFSK</sequence>
<dbReference type="InterPro" id="IPR045584">
    <property type="entry name" value="Pilin-like"/>
</dbReference>
<dbReference type="NCBIfam" id="TIGR02532">
    <property type="entry name" value="IV_pilin_GFxxxE"/>
    <property type="match status" value="1"/>
</dbReference>
<feature type="transmembrane region" description="Helical" evidence="6">
    <location>
        <begin position="12"/>
        <end position="36"/>
    </location>
</feature>
<proteinExistence type="predicted"/>
<protein>
    <submittedName>
        <fullName evidence="7">Prepilin-type N-terminal cleavage/methylation domain-containing protein</fullName>
    </submittedName>
</protein>
<keyword evidence="4 6" id="KW-1133">Transmembrane helix</keyword>